<evidence type="ECO:0000256" key="1">
    <source>
        <dbReference type="SAM" id="Phobius"/>
    </source>
</evidence>
<dbReference type="eggNOG" id="KOG3509">
    <property type="taxonomic scope" value="Eukaryota"/>
</dbReference>
<evidence type="ECO:0000313" key="4">
    <source>
        <dbReference type="EMBL" id="KJE88680.1"/>
    </source>
</evidence>
<feature type="domain" description="Laminin G" evidence="3">
    <location>
        <begin position="19"/>
        <end position="191"/>
    </location>
</feature>
<feature type="domain" description="Laminin G" evidence="3">
    <location>
        <begin position="197"/>
        <end position="373"/>
    </location>
</feature>
<dbReference type="RefSeq" id="XP_004365157.2">
    <property type="nucleotide sequence ID" value="XM_004365100.2"/>
</dbReference>
<organism evidence="4 5">
    <name type="scientific">Capsaspora owczarzaki (strain ATCC 30864)</name>
    <dbReference type="NCBI Taxonomy" id="595528"/>
    <lineage>
        <taxon>Eukaryota</taxon>
        <taxon>Filasterea</taxon>
        <taxon>Capsaspora</taxon>
    </lineage>
</organism>
<sequence length="1143" mass="118000">MRASILLLAVALIGFASADSAGFAGAGQYAQFPQVVLGDEVAAFSLDFSTTDANGLLYYQGGLGNDFFGAELVGGAIAFKFNTGGLGGPTVFSTSASTYADGNWHTLRVQLLYRDASIFVDGALAGTITSAQATLATNTSGPFFVGGAPSVSPNSVGITTFVGCIRRVFVPFAMTSRHFADASGTFTLGACGDTGSSTIAYFDTNAVARLPTIQVYKNDLSYFGFSFRTVSGDSLLAFQGSSRTDFLSFELVSGVFTTRANCGSGIGSVATGTSLNDGKWHSVQVWITGKNIAVQVDDTSVAYLTTPGALSMLNFDRPLILGVVIPADVAGLPGSLISLTFDGCIRDVYISGYSKAIDFVNDLYSGAPASLECVDNKVAHFGVNSYAQFTVPLYDDAVQTNTISFEFRTSAYNGFLLYQSGLQTDYVSIQILNGFVQAKFNPGSGAATLTSGVASVDDNQWHTVTLSWLQKSGSLTVDGQTVTGTSSGSTISVNTTSYTPLFVGGVPTPSIVTAGALDFYANPDLCIRELSVSPLAYTRDFVYDTGAAPNVALSCPGTPAAPEHTAWFGPKSFVRIPNIDPQNVGNAVQFVFRAASANGPLFYQPGISVDHVAVQLVHGAVKLTWNAGSGNGTLVQGFGLADGAAHTVQFGWIGKVAWLSVDGAGPISGSSLGALVAVNTTGDAIIGNFPAGFTVQAGIFDGSKFEGCVSAFKLVSDIYHRAVDFNTAVAKSVRGFVCGTAPAARFDATSYAKFATFTPIEAAANTISLKFSTTARDAVLLYQGGIATDFISIELANGHIVFKWNPGSGAGVLTSTQAALNDNTQHTVVATFNGQSGSLVVDSAAAVVGSSVGALVAVNTTGPLYIGGFDAAVPSAVVSHTYSGCISHISLDGTDGILDYVQSALSTRVVAFTCAASVFNFDNAGTSGQSRAVFDPLVPSDSSLNVLNVDFKTTAAGLILYQEGISTDFISLETTAAGNVVFKFNPGSGAAVITSSGNTYLDGQWHTLTATWFEKSGSLSVDGGAAVTGNSIGSTIAVNTTNHLALGQYTFGDPNGFNGCIGNVVFNGFLYTAASVYSSVNVALGCSAPTRRAVGFAQVVEAVTSSSNGFVGVFAIAGVAFVAVGVVVVVKRRQNRAVATDRV</sequence>
<dbReference type="InterPro" id="IPR001791">
    <property type="entry name" value="Laminin_G"/>
</dbReference>
<dbReference type="PROSITE" id="PS50025">
    <property type="entry name" value="LAM_G_DOMAIN"/>
    <property type="match status" value="6"/>
</dbReference>
<accession>A0A0D2WGU2</accession>
<dbReference type="eggNOG" id="KOG3514">
    <property type="taxonomic scope" value="Eukaryota"/>
</dbReference>
<dbReference type="SMART" id="SM00282">
    <property type="entry name" value="LamG"/>
    <property type="match status" value="6"/>
</dbReference>
<dbReference type="EMBL" id="KE346360">
    <property type="protein sequence ID" value="KJE88680.1"/>
    <property type="molecule type" value="Genomic_DNA"/>
</dbReference>
<dbReference type="InterPro" id="IPR050372">
    <property type="entry name" value="Neurexin-related_CASP"/>
</dbReference>
<dbReference type="STRING" id="595528.A0A0D2WGU2"/>
<feature type="domain" description="Laminin G" evidence="3">
    <location>
        <begin position="563"/>
        <end position="738"/>
    </location>
</feature>
<evidence type="ECO:0000256" key="2">
    <source>
        <dbReference type="SAM" id="SignalP"/>
    </source>
</evidence>
<dbReference type="PhylomeDB" id="A0A0D2WGU2"/>
<dbReference type="PANTHER" id="PTHR15036:SF85">
    <property type="entry name" value="SP2353, ISOFORM A"/>
    <property type="match status" value="1"/>
</dbReference>
<dbReference type="Proteomes" id="UP000008743">
    <property type="component" value="Unassembled WGS sequence"/>
</dbReference>
<dbReference type="CDD" id="cd00110">
    <property type="entry name" value="LamG"/>
    <property type="match status" value="6"/>
</dbReference>
<reference evidence="5" key="1">
    <citation type="submission" date="2011-02" db="EMBL/GenBank/DDBJ databases">
        <title>The Genome Sequence of Capsaspora owczarzaki ATCC 30864.</title>
        <authorList>
            <person name="Russ C."/>
            <person name="Cuomo C."/>
            <person name="Burger G."/>
            <person name="Gray M.W."/>
            <person name="Holland P.W.H."/>
            <person name="King N."/>
            <person name="Lang F.B.F."/>
            <person name="Roger A.J."/>
            <person name="Ruiz-Trillo I."/>
            <person name="Young S.K."/>
            <person name="Zeng Q."/>
            <person name="Gargeya S."/>
            <person name="Alvarado L."/>
            <person name="Berlin A."/>
            <person name="Chapman S.B."/>
            <person name="Chen Z."/>
            <person name="Freedman E."/>
            <person name="Gellesch M."/>
            <person name="Goldberg J."/>
            <person name="Griggs A."/>
            <person name="Gujja S."/>
            <person name="Heilman E."/>
            <person name="Heiman D."/>
            <person name="Howarth C."/>
            <person name="Mehta T."/>
            <person name="Neiman D."/>
            <person name="Pearson M."/>
            <person name="Roberts A."/>
            <person name="Saif S."/>
            <person name="Shea T."/>
            <person name="Shenoy N."/>
            <person name="Sisk P."/>
            <person name="Stolte C."/>
            <person name="Sykes S."/>
            <person name="White J."/>
            <person name="Yandava C."/>
            <person name="Haas B."/>
            <person name="Nusbaum C."/>
            <person name="Birren B."/>
        </authorList>
    </citation>
    <scope>NUCLEOTIDE SEQUENCE</scope>
    <source>
        <strain evidence="5">ATCC 30864</strain>
    </source>
</reference>
<gene>
    <name evidence="4" type="ORF">CAOG_000286</name>
</gene>
<feature type="transmembrane region" description="Helical" evidence="1">
    <location>
        <begin position="1109"/>
        <end position="1130"/>
    </location>
</feature>
<feature type="domain" description="Laminin G" evidence="3">
    <location>
        <begin position="378"/>
        <end position="555"/>
    </location>
</feature>
<feature type="signal peptide" evidence="2">
    <location>
        <begin position="1"/>
        <end position="18"/>
    </location>
</feature>
<keyword evidence="1" id="KW-1133">Transmembrane helix</keyword>
<feature type="domain" description="Laminin G" evidence="3">
    <location>
        <begin position="741"/>
        <end position="914"/>
    </location>
</feature>
<dbReference type="PANTHER" id="PTHR15036">
    <property type="entry name" value="PIKACHURIN-LIKE PROTEIN"/>
    <property type="match status" value="1"/>
</dbReference>
<dbReference type="AlphaFoldDB" id="A0A0D2WGU2"/>
<dbReference type="Gene3D" id="2.60.120.200">
    <property type="match status" value="6"/>
</dbReference>
<proteinExistence type="predicted"/>
<protein>
    <recommendedName>
        <fullName evidence="3">Laminin G domain-containing protein</fullName>
    </recommendedName>
</protein>
<feature type="chain" id="PRO_5002254944" description="Laminin G domain-containing protein" evidence="2">
    <location>
        <begin position="19"/>
        <end position="1143"/>
    </location>
</feature>
<name>A0A0D2WGU2_CAPO3</name>
<dbReference type="InterPro" id="IPR013320">
    <property type="entry name" value="ConA-like_dom_sf"/>
</dbReference>
<keyword evidence="1" id="KW-0472">Membrane</keyword>
<dbReference type="Pfam" id="PF00054">
    <property type="entry name" value="Laminin_G_1"/>
    <property type="match status" value="1"/>
</dbReference>
<dbReference type="InParanoid" id="A0A0D2WGU2"/>
<dbReference type="SUPFAM" id="SSF49899">
    <property type="entry name" value="Concanavalin A-like lectins/glucanases"/>
    <property type="match status" value="6"/>
</dbReference>
<keyword evidence="1" id="KW-0812">Transmembrane</keyword>
<dbReference type="GO" id="GO:0016020">
    <property type="term" value="C:membrane"/>
    <property type="evidence" value="ECO:0007669"/>
    <property type="project" value="UniProtKB-SubCell"/>
</dbReference>
<feature type="non-terminal residue" evidence="4">
    <location>
        <position position="1"/>
    </location>
</feature>
<feature type="domain" description="Laminin G" evidence="3">
    <location>
        <begin position="921"/>
        <end position="1086"/>
    </location>
</feature>
<evidence type="ECO:0000313" key="5">
    <source>
        <dbReference type="Proteomes" id="UP000008743"/>
    </source>
</evidence>
<evidence type="ECO:0000259" key="3">
    <source>
        <dbReference type="PROSITE" id="PS50025"/>
    </source>
</evidence>
<keyword evidence="2" id="KW-0732">Signal</keyword>
<keyword evidence="5" id="KW-1185">Reference proteome</keyword>
<dbReference type="Pfam" id="PF02210">
    <property type="entry name" value="Laminin_G_2"/>
    <property type="match status" value="5"/>
</dbReference>
<dbReference type="OrthoDB" id="10014052at2759"/>